<dbReference type="OrthoDB" id="5455460at2"/>
<comment type="caution">
    <text evidence="1">The sequence shown here is derived from an EMBL/GenBank/DDBJ whole genome shotgun (WGS) entry which is preliminary data.</text>
</comment>
<protein>
    <submittedName>
        <fullName evidence="1">Uncharacterized protein</fullName>
    </submittedName>
</protein>
<dbReference type="Pfam" id="PF04344">
    <property type="entry name" value="CheZ"/>
    <property type="match status" value="1"/>
</dbReference>
<dbReference type="SUPFAM" id="SSF75708">
    <property type="entry name" value="Chemotaxis phosphatase CheZ"/>
    <property type="match status" value="1"/>
</dbReference>
<evidence type="ECO:0000313" key="2">
    <source>
        <dbReference type="Proteomes" id="UP000263993"/>
    </source>
</evidence>
<dbReference type="AlphaFoldDB" id="A0A371BBB5"/>
<name>A0A371BBB5_9BRAD</name>
<dbReference type="EMBL" id="QRGO01000001">
    <property type="protein sequence ID" value="RDV04899.1"/>
    <property type="molecule type" value="Genomic_DNA"/>
</dbReference>
<dbReference type="GO" id="GO:0050920">
    <property type="term" value="P:regulation of chemotaxis"/>
    <property type="evidence" value="ECO:0007669"/>
    <property type="project" value="InterPro"/>
</dbReference>
<dbReference type="Gene3D" id="1.10.287.500">
    <property type="entry name" value="Helix hairpin bin"/>
    <property type="match status" value="1"/>
</dbReference>
<keyword evidence="2" id="KW-1185">Reference proteome</keyword>
<dbReference type="GO" id="GO:0003824">
    <property type="term" value="F:catalytic activity"/>
    <property type="evidence" value="ECO:0007669"/>
    <property type="project" value="InterPro"/>
</dbReference>
<proteinExistence type="predicted"/>
<evidence type="ECO:0000313" key="1">
    <source>
        <dbReference type="EMBL" id="RDV04899.1"/>
    </source>
</evidence>
<organism evidence="1 2">
    <name type="scientific">Undibacter mobilis</name>
    <dbReference type="NCBI Taxonomy" id="2292256"/>
    <lineage>
        <taxon>Bacteria</taxon>
        <taxon>Pseudomonadati</taxon>
        <taxon>Pseudomonadota</taxon>
        <taxon>Alphaproteobacteria</taxon>
        <taxon>Hyphomicrobiales</taxon>
        <taxon>Nitrobacteraceae</taxon>
        <taxon>Undibacter</taxon>
    </lineage>
</organism>
<sequence length="209" mass="22110">MQRKVFRIEAMLAARRQPGAGLAMRAPPIPAATPSDNVEALLGLKAELAYIHESVAHNKRELVAMIGDGAERRLTRAGDELGAAVAAMRGATDTILGTAEAADDSARTLAASLSDDFRRGLAQDIQDQIVKIYEACNFQDIAGQHIGKVIGMLASVEKQLDVILARCNGVHAASEPMDGSAKGDGLLNGPKLTGDLGHATQRDIDRMFA</sequence>
<dbReference type="GO" id="GO:0009288">
    <property type="term" value="C:bacterial-type flagellum"/>
    <property type="evidence" value="ECO:0007669"/>
    <property type="project" value="InterPro"/>
</dbReference>
<dbReference type="Proteomes" id="UP000263993">
    <property type="component" value="Unassembled WGS sequence"/>
</dbReference>
<dbReference type="InterPro" id="IPR007439">
    <property type="entry name" value="Chemotax_Pase_CheZ"/>
</dbReference>
<dbReference type="RefSeq" id="WP_115516926.1">
    <property type="nucleotide sequence ID" value="NZ_QRGO01000001.1"/>
</dbReference>
<gene>
    <name evidence="1" type="ORF">DXH78_10190</name>
</gene>
<accession>A0A371BBB5</accession>
<reference evidence="2" key="1">
    <citation type="submission" date="2018-08" db="EMBL/GenBank/DDBJ databases">
        <authorList>
            <person name="Kim S.-J."/>
            <person name="Jung G.-Y."/>
        </authorList>
    </citation>
    <scope>NUCLEOTIDE SEQUENCE [LARGE SCALE GENOMIC DNA]</scope>
    <source>
        <strain evidence="2">GY_H</strain>
    </source>
</reference>